<organism evidence="1 2">
    <name type="scientific">Bradyrhizobium sediminis</name>
    <dbReference type="NCBI Taxonomy" id="2840469"/>
    <lineage>
        <taxon>Bacteria</taxon>
        <taxon>Pseudomonadati</taxon>
        <taxon>Pseudomonadota</taxon>
        <taxon>Alphaproteobacteria</taxon>
        <taxon>Hyphomicrobiales</taxon>
        <taxon>Nitrobacteraceae</taxon>
        <taxon>Bradyrhizobium</taxon>
    </lineage>
</organism>
<evidence type="ECO:0000313" key="2">
    <source>
        <dbReference type="Proteomes" id="UP000680805"/>
    </source>
</evidence>
<dbReference type="Proteomes" id="UP000680805">
    <property type="component" value="Chromosome"/>
</dbReference>
<sequence>MKNASNDPFKPEQSNTLSFQDTETPIVFAFKQLSDVEQLSTNQMKKCVQQKKIPE</sequence>
<dbReference type="AlphaFoldDB" id="A0A975RSP2"/>
<name>A0A975RSP2_9BRAD</name>
<gene>
    <name evidence="1" type="ORF">KMZ68_02650</name>
</gene>
<reference evidence="1" key="1">
    <citation type="submission" date="2021-06" db="EMBL/GenBank/DDBJ databases">
        <title>Bradyrhizobium sp. S2-11-2 Genome sequencing.</title>
        <authorList>
            <person name="Jin L."/>
        </authorList>
    </citation>
    <scope>NUCLEOTIDE SEQUENCE</scope>
    <source>
        <strain evidence="1">S2-11-2</strain>
    </source>
</reference>
<accession>A0A975RSP2</accession>
<proteinExistence type="predicted"/>
<dbReference type="KEGG" id="bsei:KMZ68_02650"/>
<protein>
    <submittedName>
        <fullName evidence="1">Uncharacterized protein</fullName>
    </submittedName>
</protein>
<dbReference type="RefSeq" id="WP_215614364.1">
    <property type="nucleotide sequence ID" value="NZ_CP076135.1"/>
</dbReference>
<dbReference type="EMBL" id="CP076135">
    <property type="protein sequence ID" value="QWG18810.1"/>
    <property type="molecule type" value="Genomic_DNA"/>
</dbReference>
<evidence type="ECO:0000313" key="1">
    <source>
        <dbReference type="EMBL" id="QWG18810.1"/>
    </source>
</evidence>